<name>A0A7J7NJW1_9MAGN</name>
<evidence type="ECO:0000313" key="1">
    <source>
        <dbReference type="EMBL" id="KAF6167252.1"/>
    </source>
</evidence>
<evidence type="ECO:0000313" key="2">
    <source>
        <dbReference type="Proteomes" id="UP000541444"/>
    </source>
</evidence>
<protein>
    <submittedName>
        <fullName evidence="1">Uncharacterized protein</fullName>
    </submittedName>
</protein>
<sequence>MGRQDHSSRQGRSRKKCVLEVDDDEDVVNLVTTTPVKRLVIASSKPLLLIQEGTSSTALSTMIMSPMQLTNMGKLQEEVMVPTISAMLVLCQSQPVVPLNVVGFDDYHGLSVVRLKLQQSKACEYVFQDGDSNDLVERLKKPYGVMMGVLEERDGVIRVILVSNYKGLWDFIWLSYDMGKREWSWVPLPEFRTKGLNMAGIALSSGLTL</sequence>
<comment type="caution">
    <text evidence="1">The sequence shown here is derived from an EMBL/GenBank/DDBJ whole genome shotgun (WGS) entry which is preliminary data.</text>
</comment>
<dbReference type="AlphaFoldDB" id="A0A7J7NJW1"/>
<organism evidence="1 2">
    <name type="scientific">Kingdonia uniflora</name>
    <dbReference type="NCBI Taxonomy" id="39325"/>
    <lineage>
        <taxon>Eukaryota</taxon>
        <taxon>Viridiplantae</taxon>
        <taxon>Streptophyta</taxon>
        <taxon>Embryophyta</taxon>
        <taxon>Tracheophyta</taxon>
        <taxon>Spermatophyta</taxon>
        <taxon>Magnoliopsida</taxon>
        <taxon>Ranunculales</taxon>
        <taxon>Circaeasteraceae</taxon>
        <taxon>Kingdonia</taxon>
    </lineage>
</organism>
<dbReference type="OrthoDB" id="661089at2759"/>
<accession>A0A7J7NJW1</accession>
<dbReference type="EMBL" id="JACGCM010000760">
    <property type="protein sequence ID" value="KAF6167252.1"/>
    <property type="molecule type" value="Genomic_DNA"/>
</dbReference>
<keyword evidence="2" id="KW-1185">Reference proteome</keyword>
<gene>
    <name evidence="1" type="ORF">GIB67_043113</name>
</gene>
<dbReference type="Proteomes" id="UP000541444">
    <property type="component" value="Unassembled WGS sequence"/>
</dbReference>
<proteinExistence type="predicted"/>
<reference evidence="1 2" key="1">
    <citation type="journal article" date="2020" name="IScience">
        <title>Genome Sequencing of the Endangered Kingdonia uniflora (Circaeasteraceae, Ranunculales) Reveals Potential Mechanisms of Evolutionary Specialization.</title>
        <authorList>
            <person name="Sun Y."/>
            <person name="Deng T."/>
            <person name="Zhang A."/>
            <person name="Moore M.J."/>
            <person name="Landis J.B."/>
            <person name="Lin N."/>
            <person name="Zhang H."/>
            <person name="Zhang X."/>
            <person name="Huang J."/>
            <person name="Zhang X."/>
            <person name="Sun H."/>
            <person name="Wang H."/>
        </authorList>
    </citation>
    <scope>NUCLEOTIDE SEQUENCE [LARGE SCALE GENOMIC DNA]</scope>
    <source>
        <strain evidence="1">TB1705</strain>
        <tissue evidence="1">Leaf</tissue>
    </source>
</reference>